<accession>A0A835IT06</accession>
<protein>
    <submittedName>
        <fullName evidence="2">Uncharacterized protein</fullName>
    </submittedName>
</protein>
<dbReference type="InterPro" id="IPR045229">
    <property type="entry name" value="TPP_enz"/>
</dbReference>
<dbReference type="GO" id="GO:0009097">
    <property type="term" value="P:isoleucine biosynthetic process"/>
    <property type="evidence" value="ECO:0007669"/>
    <property type="project" value="TreeGrafter"/>
</dbReference>
<sequence>MEGVTRVNSYPGGGSCEIHKALTQSKLLRNIAPGLEIGRIYAAEGYARVLSMTGVYIVSSSPSAPTSLVVLLRRSQEIGAQKAETERYLRPLENQFHLSMLFRGVKLMLWRQHQAWTVEWYKFRGPRQWLSCGGGATSSGLLQNLL</sequence>
<dbReference type="InterPro" id="IPR029061">
    <property type="entry name" value="THDP-binding"/>
</dbReference>
<evidence type="ECO:0000256" key="1">
    <source>
        <dbReference type="ARBA" id="ARBA00007812"/>
    </source>
</evidence>
<comment type="similarity">
    <text evidence="1">Belongs to the TPP enzyme family.</text>
</comment>
<dbReference type="GO" id="GO:0005948">
    <property type="term" value="C:acetolactate synthase complex"/>
    <property type="evidence" value="ECO:0007669"/>
    <property type="project" value="TreeGrafter"/>
</dbReference>
<dbReference type="GO" id="GO:0009099">
    <property type="term" value="P:L-valine biosynthetic process"/>
    <property type="evidence" value="ECO:0007669"/>
    <property type="project" value="TreeGrafter"/>
</dbReference>
<proteinExistence type="inferred from homology"/>
<reference evidence="2 3" key="1">
    <citation type="submission" date="2020-10" db="EMBL/GenBank/DDBJ databases">
        <title>The Coptis chinensis genome and diversification of protoberbering-type alkaloids.</title>
        <authorList>
            <person name="Wang B."/>
            <person name="Shu S."/>
            <person name="Song C."/>
            <person name="Liu Y."/>
        </authorList>
    </citation>
    <scope>NUCLEOTIDE SEQUENCE [LARGE SCALE GENOMIC DNA]</scope>
    <source>
        <strain evidence="2">HL-2020</strain>
        <tissue evidence="2">Leaf</tissue>
    </source>
</reference>
<organism evidence="2 3">
    <name type="scientific">Coptis chinensis</name>
    <dbReference type="NCBI Taxonomy" id="261450"/>
    <lineage>
        <taxon>Eukaryota</taxon>
        <taxon>Viridiplantae</taxon>
        <taxon>Streptophyta</taxon>
        <taxon>Embryophyta</taxon>
        <taxon>Tracheophyta</taxon>
        <taxon>Spermatophyta</taxon>
        <taxon>Magnoliopsida</taxon>
        <taxon>Ranunculales</taxon>
        <taxon>Ranunculaceae</taxon>
        <taxon>Coptidoideae</taxon>
        <taxon>Coptis</taxon>
    </lineage>
</organism>
<dbReference type="Gene3D" id="3.40.50.970">
    <property type="match status" value="1"/>
</dbReference>
<keyword evidence="3" id="KW-1185">Reference proteome</keyword>
<evidence type="ECO:0000313" key="2">
    <source>
        <dbReference type="EMBL" id="KAF9622137.1"/>
    </source>
</evidence>
<dbReference type="AlphaFoldDB" id="A0A835IT06"/>
<gene>
    <name evidence="2" type="ORF">IFM89_029421</name>
</gene>
<dbReference type="GO" id="GO:0050660">
    <property type="term" value="F:flavin adenine dinucleotide binding"/>
    <property type="evidence" value="ECO:0007669"/>
    <property type="project" value="TreeGrafter"/>
</dbReference>
<dbReference type="PANTHER" id="PTHR18968:SF13">
    <property type="entry name" value="ACETOLACTATE SYNTHASE CATALYTIC SUBUNIT, MITOCHONDRIAL"/>
    <property type="match status" value="1"/>
</dbReference>
<comment type="caution">
    <text evidence="2">The sequence shown here is derived from an EMBL/GenBank/DDBJ whole genome shotgun (WGS) entry which is preliminary data.</text>
</comment>
<dbReference type="EMBL" id="JADFTS010000002">
    <property type="protein sequence ID" value="KAF9622137.1"/>
    <property type="molecule type" value="Genomic_DNA"/>
</dbReference>
<name>A0A835IT06_9MAGN</name>
<dbReference type="SUPFAM" id="SSF52518">
    <property type="entry name" value="Thiamin diphosphate-binding fold (THDP-binding)"/>
    <property type="match status" value="1"/>
</dbReference>
<dbReference type="Proteomes" id="UP000631114">
    <property type="component" value="Unassembled WGS sequence"/>
</dbReference>
<dbReference type="PANTHER" id="PTHR18968">
    <property type="entry name" value="THIAMINE PYROPHOSPHATE ENZYMES"/>
    <property type="match status" value="1"/>
</dbReference>
<dbReference type="GO" id="GO:0003984">
    <property type="term" value="F:acetolactate synthase activity"/>
    <property type="evidence" value="ECO:0007669"/>
    <property type="project" value="TreeGrafter"/>
</dbReference>
<evidence type="ECO:0000313" key="3">
    <source>
        <dbReference type="Proteomes" id="UP000631114"/>
    </source>
</evidence>